<name>A0A1S7B8I4_9MICO</name>
<dbReference type="NCBIfam" id="NF009150">
    <property type="entry name" value="PRK12497.1-3"/>
    <property type="match status" value="1"/>
</dbReference>
<accession>A0A1S7B8I4</accession>
<dbReference type="GO" id="GO:0004519">
    <property type="term" value="F:endonuclease activity"/>
    <property type="evidence" value="ECO:0007669"/>
    <property type="project" value="UniProtKB-KW"/>
</dbReference>
<dbReference type="InterPro" id="IPR011335">
    <property type="entry name" value="Restrct_endonuc-II-like"/>
</dbReference>
<evidence type="ECO:0000313" key="3">
    <source>
        <dbReference type="EMBL" id="ROR81500.1"/>
    </source>
</evidence>
<dbReference type="AlphaFoldDB" id="A0A1S7B8I4"/>
<dbReference type="NCBIfam" id="NF009154">
    <property type="entry name" value="PRK12497.3-3"/>
    <property type="match status" value="1"/>
</dbReference>
<dbReference type="KEGG" id="pflu:BWO91_08280"/>
<dbReference type="GO" id="GO:0003676">
    <property type="term" value="F:nucleic acid binding"/>
    <property type="evidence" value="ECO:0007669"/>
    <property type="project" value="InterPro"/>
</dbReference>
<dbReference type="HAMAP" id="MF_00048">
    <property type="entry name" value="UPF0102"/>
    <property type="match status" value="1"/>
</dbReference>
<dbReference type="CDD" id="cd20736">
    <property type="entry name" value="PoNe_Nuclease"/>
    <property type="match status" value="1"/>
</dbReference>
<evidence type="ECO:0000256" key="2">
    <source>
        <dbReference type="HAMAP-Rule" id="MF_00048"/>
    </source>
</evidence>
<dbReference type="STRING" id="150123.BWO91_08280"/>
<proteinExistence type="inferred from homology"/>
<dbReference type="Pfam" id="PF02021">
    <property type="entry name" value="UPF0102"/>
    <property type="match status" value="1"/>
</dbReference>
<dbReference type="PANTHER" id="PTHR34039:SF1">
    <property type="entry name" value="UPF0102 PROTEIN YRAN"/>
    <property type="match status" value="1"/>
</dbReference>
<dbReference type="PANTHER" id="PTHR34039">
    <property type="entry name" value="UPF0102 PROTEIN YRAN"/>
    <property type="match status" value="1"/>
</dbReference>
<dbReference type="InterPro" id="IPR003509">
    <property type="entry name" value="UPF0102_YraN-like"/>
</dbReference>
<evidence type="ECO:0000313" key="4">
    <source>
        <dbReference type="Proteomes" id="UP000266915"/>
    </source>
</evidence>
<dbReference type="SUPFAM" id="SSF52980">
    <property type="entry name" value="Restriction endonuclease-like"/>
    <property type="match status" value="1"/>
</dbReference>
<dbReference type="InterPro" id="IPR011856">
    <property type="entry name" value="tRNA_endonuc-like_dom_sf"/>
</dbReference>
<protein>
    <recommendedName>
        <fullName evidence="2">UPF0102 protein EDD42_1562</fullName>
    </recommendedName>
</protein>
<keyword evidence="3" id="KW-0255">Endonuclease</keyword>
<gene>
    <name evidence="3" type="ORF">EDD42_1562</name>
</gene>
<keyword evidence="3" id="KW-0378">Hydrolase</keyword>
<dbReference type="EMBL" id="RKHL01000001">
    <property type="protein sequence ID" value="ROR81500.1"/>
    <property type="molecule type" value="Genomic_DNA"/>
</dbReference>
<comment type="similarity">
    <text evidence="1 2">Belongs to the UPF0102 family.</text>
</comment>
<dbReference type="OrthoDB" id="9794876at2"/>
<dbReference type="Proteomes" id="UP000266915">
    <property type="component" value="Unassembled WGS sequence"/>
</dbReference>
<reference evidence="3 4" key="1">
    <citation type="submission" date="2018-11" db="EMBL/GenBank/DDBJ databases">
        <title>Sequencing the genomes of 1000 actinobacteria strains.</title>
        <authorList>
            <person name="Klenk H.-P."/>
        </authorList>
    </citation>
    <scope>NUCLEOTIDE SEQUENCE [LARGE SCALE GENOMIC DNA]</scope>
    <source>
        <strain evidence="3 4">DSM 14012</strain>
    </source>
</reference>
<keyword evidence="3" id="KW-0540">Nuclease</keyword>
<dbReference type="Gene3D" id="3.40.1350.10">
    <property type="match status" value="1"/>
</dbReference>
<comment type="caution">
    <text evidence="3">The sequence shown here is derived from an EMBL/GenBank/DDBJ whole genome shotgun (WGS) entry which is preliminary data.</text>
</comment>
<evidence type="ECO:0000256" key="1">
    <source>
        <dbReference type="ARBA" id="ARBA00006738"/>
    </source>
</evidence>
<dbReference type="RefSeq" id="WP_064296323.1">
    <property type="nucleotide sequence ID" value="NZ_CP019402.1"/>
</dbReference>
<keyword evidence="4" id="KW-1185">Reference proteome</keyword>
<organism evidence="3 4">
    <name type="scientific">Plantibacter flavus</name>
    <dbReference type="NCBI Taxonomy" id="150123"/>
    <lineage>
        <taxon>Bacteria</taxon>
        <taxon>Bacillati</taxon>
        <taxon>Actinomycetota</taxon>
        <taxon>Actinomycetes</taxon>
        <taxon>Micrococcales</taxon>
        <taxon>Microbacteriaceae</taxon>
        <taxon>Plantibacter</taxon>
    </lineage>
</organism>
<sequence length="118" mass="13050">MARKDELGRRGEQVAADHLEACGYRILDRNWRCPQGELDLVADDDGTLVFVEVKTRSGVGFGDPAEAVTPSKLARIGRLAGAWCAEHRPRSRRMRVDVVGIVLPSEGDMRLQHLRGVS</sequence>